<gene>
    <name evidence="8" type="ORF">PMEA_00032681</name>
</gene>
<evidence type="ECO:0000256" key="6">
    <source>
        <dbReference type="SAM" id="Phobius"/>
    </source>
</evidence>
<keyword evidence="2 6" id="KW-0812">Transmembrane</keyword>
<evidence type="ECO:0000256" key="2">
    <source>
        <dbReference type="ARBA" id="ARBA00022692"/>
    </source>
</evidence>
<feature type="compositionally biased region" description="Pro residues" evidence="5">
    <location>
        <begin position="157"/>
        <end position="185"/>
    </location>
</feature>
<feature type="non-terminal residue" evidence="8">
    <location>
        <position position="191"/>
    </location>
</feature>
<name>A0AAU9XYD4_9CNID</name>
<dbReference type="PANTHER" id="PTHR31395:SF23">
    <property type="entry name" value="GEO05642P1"/>
    <property type="match status" value="1"/>
</dbReference>
<evidence type="ECO:0000313" key="9">
    <source>
        <dbReference type="Proteomes" id="UP001159428"/>
    </source>
</evidence>
<evidence type="ECO:0000256" key="1">
    <source>
        <dbReference type="ARBA" id="ARBA00004370"/>
    </source>
</evidence>
<evidence type="ECO:0000256" key="7">
    <source>
        <dbReference type="SAM" id="SignalP"/>
    </source>
</evidence>
<sequence>MASKEFLCFLFVCFFTLGSATYCTFKSDCSYSESCCSDGVCRERCYYCSSDGECGTNEQCCDNKCISICSSSYCGWSGGAIAGAIIGTIIFFAIIISIVSCLCCACCPYYRYRTPGTVIVTGQQPQQIVSTHTHMSTQQVHPPPPVNYNQPPLAGYNPPPQGFNQAPPPYPSYPPPSNQYPPPPGQAQAAP</sequence>
<proteinExistence type="predicted"/>
<reference evidence="8 9" key="1">
    <citation type="submission" date="2022-05" db="EMBL/GenBank/DDBJ databases">
        <authorList>
            <consortium name="Genoscope - CEA"/>
            <person name="William W."/>
        </authorList>
    </citation>
    <scope>NUCLEOTIDE SEQUENCE [LARGE SCALE GENOMIC DNA]</scope>
</reference>
<evidence type="ECO:0000313" key="8">
    <source>
        <dbReference type="EMBL" id="CAH3161031.1"/>
    </source>
</evidence>
<dbReference type="EMBL" id="CALNXJ010000078">
    <property type="protein sequence ID" value="CAH3161031.1"/>
    <property type="molecule type" value="Genomic_DNA"/>
</dbReference>
<evidence type="ECO:0000256" key="5">
    <source>
        <dbReference type="SAM" id="MobiDB-lite"/>
    </source>
</evidence>
<keyword evidence="7" id="KW-0732">Signal</keyword>
<evidence type="ECO:0000256" key="3">
    <source>
        <dbReference type="ARBA" id="ARBA00022989"/>
    </source>
</evidence>
<dbReference type="AlphaFoldDB" id="A0AAU9XYD4"/>
<dbReference type="InterPro" id="IPR026910">
    <property type="entry name" value="Shisa"/>
</dbReference>
<keyword evidence="9" id="KW-1185">Reference proteome</keyword>
<comment type="caution">
    <text evidence="8">The sequence shown here is derived from an EMBL/GenBank/DDBJ whole genome shotgun (WGS) entry which is preliminary data.</text>
</comment>
<protein>
    <submittedName>
        <fullName evidence="8">Uncharacterized protein</fullName>
    </submittedName>
</protein>
<feature type="chain" id="PRO_5043784779" evidence="7">
    <location>
        <begin position="21"/>
        <end position="191"/>
    </location>
</feature>
<dbReference type="Proteomes" id="UP001159428">
    <property type="component" value="Unassembled WGS sequence"/>
</dbReference>
<keyword evidence="4 6" id="KW-0472">Membrane</keyword>
<accession>A0AAU9XYD4</accession>
<dbReference type="GO" id="GO:0016020">
    <property type="term" value="C:membrane"/>
    <property type="evidence" value="ECO:0007669"/>
    <property type="project" value="UniProtKB-SubCell"/>
</dbReference>
<comment type="subcellular location">
    <subcellularLocation>
        <location evidence="1">Membrane</location>
    </subcellularLocation>
</comment>
<organism evidence="8 9">
    <name type="scientific">Pocillopora meandrina</name>
    <dbReference type="NCBI Taxonomy" id="46732"/>
    <lineage>
        <taxon>Eukaryota</taxon>
        <taxon>Metazoa</taxon>
        <taxon>Cnidaria</taxon>
        <taxon>Anthozoa</taxon>
        <taxon>Hexacorallia</taxon>
        <taxon>Scleractinia</taxon>
        <taxon>Astrocoeniina</taxon>
        <taxon>Pocilloporidae</taxon>
        <taxon>Pocillopora</taxon>
    </lineage>
</organism>
<keyword evidence="3 6" id="KW-1133">Transmembrane helix</keyword>
<feature type="region of interest" description="Disordered" evidence="5">
    <location>
        <begin position="130"/>
        <end position="191"/>
    </location>
</feature>
<feature type="transmembrane region" description="Helical" evidence="6">
    <location>
        <begin position="80"/>
        <end position="105"/>
    </location>
</feature>
<feature type="signal peptide" evidence="7">
    <location>
        <begin position="1"/>
        <end position="20"/>
    </location>
</feature>
<evidence type="ECO:0000256" key="4">
    <source>
        <dbReference type="ARBA" id="ARBA00023136"/>
    </source>
</evidence>
<dbReference type="PANTHER" id="PTHR31395">
    <property type="entry name" value="SHISA"/>
    <property type="match status" value="1"/>
</dbReference>